<dbReference type="PROSITE" id="PS51401">
    <property type="entry name" value="CHORD"/>
    <property type="match status" value="1"/>
</dbReference>
<dbReference type="SUPFAM" id="SSF49764">
    <property type="entry name" value="HSP20-like chaperones"/>
    <property type="match status" value="1"/>
</dbReference>
<evidence type="ECO:0000256" key="2">
    <source>
        <dbReference type="ARBA" id="ARBA00022737"/>
    </source>
</evidence>
<dbReference type="InterPro" id="IPR007051">
    <property type="entry name" value="CHORD_dom"/>
</dbReference>
<dbReference type="PANTHER" id="PTHR46983:SF3">
    <property type="entry name" value="CHPADIPLOID STATE MAINTENANCE PROTEIN CHPA"/>
    <property type="match status" value="1"/>
</dbReference>
<gene>
    <name evidence="8" type="primary">LOC106163701</name>
</gene>
<dbReference type="STRING" id="7574.A0A1S3IF97"/>
<feature type="domain" description="CS" evidence="5">
    <location>
        <begin position="452"/>
        <end position="542"/>
    </location>
</feature>
<dbReference type="Pfam" id="PF15259">
    <property type="entry name" value="GTSE1_N"/>
    <property type="match status" value="1"/>
</dbReference>
<dbReference type="Gene3D" id="2.60.40.790">
    <property type="match status" value="1"/>
</dbReference>
<keyword evidence="1" id="KW-0479">Metal-binding</keyword>
<protein>
    <submittedName>
        <fullName evidence="8">Uncharacterized protein LOC106163701</fullName>
    </submittedName>
</protein>
<feature type="compositionally biased region" description="Basic and acidic residues" evidence="4">
    <location>
        <begin position="28"/>
        <end position="38"/>
    </location>
</feature>
<accession>A0A1S3IF97</accession>
<dbReference type="InParanoid" id="A0A1S3IF97"/>
<evidence type="ECO:0000256" key="4">
    <source>
        <dbReference type="SAM" id="MobiDB-lite"/>
    </source>
</evidence>
<reference evidence="8" key="1">
    <citation type="submission" date="2025-08" db="UniProtKB">
        <authorList>
            <consortium name="RefSeq"/>
        </authorList>
    </citation>
    <scope>IDENTIFICATION</scope>
    <source>
        <tissue evidence="8">Gonads</tissue>
    </source>
</reference>
<keyword evidence="3" id="KW-0862">Zinc</keyword>
<keyword evidence="7" id="KW-1185">Reference proteome</keyword>
<dbReference type="KEGG" id="lak:106163701"/>
<feature type="domain" description="CHORD" evidence="6">
    <location>
        <begin position="382"/>
        <end position="441"/>
    </location>
</feature>
<organism evidence="7 8">
    <name type="scientific">Lingula anatina</name>
    <name type="common">Brachiopod</name>
    <name type="synonym">Lingula unguis</name>
    <dbReference type="NCBI Taxonomy" id="7574"/>
    <lineage>
        <taxon>Eukaryota</taxon>
        <taxon>Metazoa</taxon>
        <taxon>Spiralia</taxon>
        <taxon>Lophotrochozoa</taxon>
        <taxon>Brachiopoda</taxon>
        <taxon>Linguliformea</taxon>
        <taxon>Lingulata</taxon>
        <taxon>Lingulida</taxon>
        <taxon>Linguloidea</taxon>
        <taxon>Lingulidae</taxon>
        <taxon>Lingula</taxon>
    </lineage>
</organism>
<dbReference type="Pfam" id="PF04969">
    <property type="entry name" value="CS"/>
    <property type="match status" value="1"/>
</dbReference>
<feature type="region of interest" description="Disordered" evidence="4">
    <location>
        <begin position="1"/>
        <end position="57"/>
    </location>
</feature>
<feature type="compositionally biased region" description="Basic and acidic residues" evidence="4">
    <location>
        <begin position="294"/>
        <end position="311"/>
    </location>
</feature>
<dbReference type="GeneID" id="106163701"/>
<dbReference type="AlphaFoldDB" id="A0A1S3IF97"/>
<feature type="region of interest" description="Disordered" evidence="4">
    <location>
        <begin position="217"/>
        <end position="238"/>
    </location>
</feature>
<dbReference type="InterPro" id="IPR032768">
    <property type="entry name" value="GTSE1_N"/>
</dbReference>
<dbReference type="OrthoDB" id="10261079at2759"/>
<dbReference type="RefSeq" id="XP_013396818.1">
    <property type="nucleotide sequence ID" value="XM_013541364.1"/>
</dbReference>
<evidence type="ECO:0000256" key="1">
    <source>
        <dbReference type="ARBA" id="ARBA00022723"/>
    </source>
</evidence>
<proteinExistence type="predicted"/>
<dbReference type="InterPro" id="IPR008978">
    <property type="entry name" value="HSP20-like_chaperone"/>
</dbReference>
<feature type="compositionally biased region" description="Basic and acidic residues" evidence="4">
    <location>
        <begin position="74"/>
        <end position="87"/>
    </location>
</feature>
<dbReference type="Gene3D" id="4.10.1130.20">
    <property type="match status" value="1"/>
</dbReference>
<evidence type="ECO:0000259" key="6">
    <source>
        <dbReference type="PROSITE" id="PS51401"/>
    </source>
</evidence>
<name>A0A1S3IF97_LINAN</name>
<dbReference type="InterPro" id="IPR039790">
    <property type="entry name" value="CHRD1"/>
</dbReference>
<feature type="compositionally biased region" description="Polar residues" evidence="4">
    <location>
        <begin position="1"/>
        <end position="14"/>
    </location>
</feature>
<feature type="region of interest" description="Disordered" evidence="4">
    <location>
        <begin position="68"/>
        <end position="87"/>
    </location>
</feature>
<evidence type="ECO:0000259" key="5">
    <source>
        <dbReference type="PROSITE" id="PS51203"/>
    </source>
</evidence>
<dbReference type="PROSITE" id="PS51203">
    <property type="entry name" value="CS"/>
    <property type="match status" value="1"/>
</dbReference>
<evidence type="ECO:0000313" key="7">
    <source>
        <dbReference type="Proteomes" id="UP000085678"/>
    </source>
</evidence>
<dbReference type="InterPro" id="IPR007052">
    <property type="entry name" value="CS_dom"/>
</dbReference>
<feature type="region of interest" description="Disordered" evidence="4">
    <location>
        <begin position="285"/>
        <end position="311"/>
    </location>
</feature>
<evidence type="ECO:0000256" key="3">
    <source>
        <dbReference type="ARBA" id="ARBA00022833"/>
    </source>
</evidence>
<sequence>MDTTTNLQEGSSNCPVALLVDLSSATESPEKTEGKKASTTESENSFQSESQKNTQAEALQLMNIENCENIESSRSSEKEGPQKMQMEDLLKEDIKLLDHEEFDFDLPVSPSTSPEKEQVEEMDDEDEVFFGPVGFKETIVSVTVTSSESAAIKPLSPLRPDQMVALFKEANTVACAIDMHSKKEQKKAGNKASPATTKTPSLIDQLDSVLKVRQSEAVKSPGSPLRRQGTFTVNSSPLHMLPQSKRENLPVIDKNGMEIKEATGGSTTQLQDGVAARALRAREKLNQGCSKGPHSNEKPPEPEKNTEEDPAYKEEVIVVQPPKIAAPLERPPADELMVNLPVTVSPSLKQALEKKLQELSLKSEIVENDSAETQGVPVGTCCKNNACKKRYEDESSNSDTCVFHPGVPIFHEGLKYWSCCRRKTTEFDNFLEQEGCARGSHNWFKKEDSAQKVVCRYDWHQTPSAVSVAVYSKVPVPEKSFVQANAVKLNIHIEFEGGEKIYDNDFILHGVIDPQKSNVKMMGTKVEINLKKAEPGSWAKLELPPELVQSNELEVVTDDMKVVQDE</sequence>
<dbReference type="Pfam" id="PF04968">
    <property type="entry name" value="CHORD"/>
    <property type="match status" value="1"/>
</dbReference>
<evidence type="ECO:0000313" key="8">
    <source>
        <dbReference type="RefSeq" id="XP_013396818.1"/>
    </source>
</evidence>
<feature type="compositionally biased region" description="Polar residues" evidence="4">
    <location>
        <begin position="39"/>
        <end position="57"/>
    </location>
</feature>
<dbReference type="Proteomes" id="UP000085678">
    <property type="component" value="Unplaced"/>
</dbReference>
<dbReference type="PANTHER" id="PTHR46983">
    <property type="entry name" value="CYSTEINE AND HISTIDINE-RICH DOMAIN-CONTAINING PROTEIN 1"/>
    <property type="match status" value="1"/>
</dbReference>
<keyword evidence="2" id="KW-0677">Repeat</keyword>
<dbReference type="GO" id="GO:0046872">
    <property type="term" value="F:metal ion binding"/>
    <property type="evidence" value="ECO:0007669"/>
    <property type="project" value="UniProtKB-KW"/>
</dbReference>